<comment type="caution">
    <text evidence="1">The sequence shown here is derived from an EMBL/GenBank/DDBJ whole genome shotgun (WGS) entry which is preliminary data.</text>
</comment>
<dbReference type="Proteomes" id="UP001629113">
    <property type="component" value="Unassembled WGS sequence"/>
</dbReference>
<sequence>MRVKQITGLAVAYATYATALALPQDIEFDLVDATPDPPTPVISIGATAQVITYNAPSLIAEVVSDVLEGGAVVPEDVVTKRAQGDCAVQPTGLGENSSPDTADAFLADPKYNGIADIATTPAGYTRTFSKFQASNNAFGYMGYDTLQSYDTVECAKRCTNKRGCNAFNIYFERDPTLDPGPTCSDPASTINIKCVFWGGPVTPQNAVNTGETRNAFRVVISGSNGYVSEALNTPAGYGASVYLGDAAINAPLDDCGVNTYMGVKLFNQGQFDIALCASACTAQSEYNLRHPPKEGKAKTCQYFNTYILYKNDVAQGQYCSLYSESWDRSYAVNRGQYRGSDKYTISYSFSVSNATNPNPPPTSCPAL</sequence>
<evidence type="ECO:0000313" key="2">
    <source>
        <dbReference type="Proteomes" id="UP001629113"/>
    </source>
</evidence>
<dbReference type="EMBL" id="JBFCZG010000006">
    <property type="protein sequence ID" value="KAL3420929.1"/>
    <property type="molecule type" value="Genomic_DNA"/>
</dbReference>
<reference evidence="1 2" key="1">
    <citation type="submission" date="2024-06" db="EMBL/GenBank/DDBJ databases">
        <title>Complete genome of Phlyctema vagabunda strain 19-DSS-EL-015.</title>
        <authorList>
            <person name="Fiorenzani C."/>
        </authorList>
    </citation>
    <scope>NUCLEOTIDE SEQUENCE [LARGE SCALE GENOMIC DNA]</scope>
    <source>
        <strain evidence="1 2">19-DSS-EL-015</strain>
    </source>
</reference>
<keyword evidence="2" id="KW-1185">Reference proteome</keyword>
<dbReference type="PANTHER" id="PTHR36578:SF2">
    <property type="entry name" value="PA14 DOMAIN-CONTAINING PROTEIN"/>
    <property type="match status" value="1"/>
</dbReference>
<proteinExistence type="predicted"/>
<organism evidence="1 2">
    <name type="scientific">Phlyctema vagabunda</name>
    <dbReference type="NCBI Taxonomy" id="108571"/>
    <lineage>
        <taxon>Eukaryota</taxon>
        <taxon>Fungi</taxon>
        <taxon>Dikarya</taxon>
        <taxon>Ascomycota</taxon>
        <taxon>Pezizomycotina</taxon>
        <taxon>Leotiomycetes</taxon>
        <taxon>Helotiales</taxon>
        <taxon>Dermateaceae</taxon>
        <taxon>Phlyctema</taxon>
    </lineage>
</organism>
<dbReference type="PANTHER" id="PTHR36578">
    <property type="entry name" value="CHROMOSOME 15, WHOLE GENOME SHOTGUN SEQUENCE"/>
    <property type="match status" value="1"/>
</dbReference>
<evidence type="ECO:0008006" key="3">
    <source>
        <dbReference type="Google" id="ProtNLM"/>
    </source>
</evidence>
<protein>
    <recommendedName>
        <fullName evidence="3">Apple domain-containing protein</fullName>
    </recommendedName>
</protein>
<evidence type="ECO:0000313" key="1">
    <source>
        <dbReference type="EMBL" id="KAL3420929.1"/>
    </source>
</evidence>
<accession>A0ABR4PCD7</accession>
<gene>
    <name evidence="1" type="ORF">PVAG01_07374</name>
</gene>
<name>A0ABR4PCD7_9HELO</name>